<feature type="compositionally biased region" description="Basic and acidic residues" evidence="11">
    <location>
        <begin position="325"/>
        <end position="336"/>
    </location>
</feature>
<dbReference type="GO" id="GO:0019957">
    <property type="term" value="F:C-C chemokine binding"/>
    <property type="evidence" value="ECO:0007669"/>
    <property type="project" value="TreeGrafter"/>
</dbReference>
<evidence type="ECO:0000256" key="10">
    <source>
        <dbReference type="ARBA" id="ARBA00023224"/>
    </source>
</evidence>
<evidence type="ECO:0000256" key="3">
    <source>
        <dbReference type="ARBA" id="ARBA00022692"/>
    </source>
</evidence>
<reference evidence="14" key="3">
    <citation type="submission" date="2025-09" db="UniProtKB">
        <authorList>
            <consortium name="Ensembl"/>
        </authorList>
    </citation>
    <scope>IDENTIFICATION</scope>
</reference>
<evidence type="ECO:0000256" key="6">
    <source>
        <dbReference type="ARBA" id="ARBA00023136"/>
    </source>
</evidence>
<evidence type="ECO:0000256" key="12">
    <source>
        <dbReference type="SAM" id="Phobius"/>
    </source>
</evidence>
<keyword evidence="4 12" id="KW-1133">Transmembrane helix</keyword>
<evidence type="ECO:0000259" key="13">
    <source>
        <dbReference type="PROSITE" id="PS50262"/>
    </source>
</evidence>
<accession>A0A4X2LWV7</accession>
<evidence type="ECO:0000313" key="15">
    <source>
        <dbReference type="Proteomes" id="UP000314987"/>
    </source>
</evidence>
<evidence type="ECO:0000256" key="5">
    <source>
        <dbReference type="ARBA" id="ARBA00023040"/>
    </source>
</evidence>
<feature type="transmembrane region" description="Helical" evidence="12">
    <location>
        <begin position="206"/>
        <end position="225"/>
    </location>
</feature>
<evidence type="ECO:0000256" key="2">
    <source>
        <dbReference type="ARBA" id="ARBA00022475"/>
    </source>
</evidence>
<dbReference type="PRINTS" id="PR00657">
    <property type="entry name" value="CCCHEMOKINER"/>
</dbReference>
<organism evidence="14 15">
    <name type="scientific">Vombatus ursinus</name>
    <name type="common">Common wombat</name>
    <dbReference type="NCBI Taxonomy" id="29139"/>
    <lineage>
        <taxon>Eukaryota</taxon>
        <taxon>Metazoa</taxon>
        <taxon>Chordata</taxon>
        <taxon>Craniata</taxon>
        <taxon>Vertebrata</taxon>
        <taxon>Euteleostomi</taxon>
        <taxon>Mammalia</taxon>
        <taxon>Metatheria</taxon>
        <taxon>Diprotodontia</taxon>
        <taxon>Vombatidae</taxon>
        <taxon>Vombatus</taxon>
    </lineage>
</organism>
<keyword evidence="8" id="KW-0675">Receptor</keyword>
<feature type="transmembrane region" description="Helical" evidence="12">
    <location>
        <begin position="113"/>
        <end position="130"/>
    </location>
</feature>
<dbReference type="GO" id="GO:0060326">
    <property type="term" value="P:cell chemotaxis"/>
    <property type="evidence" value="ECO:0007669"/>
    <property type="project" value="TreeGrafter"/>
</dbReference>
<dbReference type="GO" id="GO:0006954">
    <property type="term" value="P:inflammatory response"/>
    <property type="evidence" value="ECO:0007669"/>
    <property type="project" value="TreeGrafter"/>
</dbReference>
<dbReference type="GeneID" id="114050362"/>
<keyword evidence="10" id="KW-0807">Transducer</keyword>
<feature type="domain" description="G-protein coupled receptors family 1 profile" evidence="13">
    <location>
        <begin position="53"/>
        <end position="302"/>
    </location>
</feature>
<dbReference type="PROSITE" id="PS50262">
    <property type="entry name" value="G_PROTEIN_RECEP_F1_2"/>
    <property type="match status" value="1"/>
</dbReference>
<sequence length="348" mass="40358">MDNDTSTTYYDVLIEDDFSDDVTDQCHKHDDKVFTAQFLPTIYSLIFIFGLVGNALLVLILVKYKGLKEVVDLFFLNTVISNFLFLVTFPFWIHTATHSWDFGDTMCKMVSGFYSVGYYGYTCFLLLLIIHRYLAVVHMGRFHLAAKKTTYGIITSMWGLATLASLPELVLSQVQTEGRDDVCRFVRPHYPLGDEKFWKHFLTLKMNILGFLIPLFVAIFCYWRIKKTSRYKEKKYGLLRLIFVTSLVFMGLWTPYNLVLFLMTFQEHLNLSDCESSYHLDTAVQVTKIIGNTHCCINAVVYGLLDETVRRHLYSLFHLQNNTDGHLREAPEERSPTTKGPLYHSTKF</sequence>
<keyword evidence="7" id="KW-1015">Disulfide bond</keyword>
<dbReference type="RefSeq" id="XP_027727768.1">
    <property type="nucleotide sequence ID" value="XM_027871967.1"/>
</dbReference>
<dbReference type="FunFam" id="1.20.1070.10:FF:000130">
    <property type="entry name" value="Chemokine (C-C motif) receptor 2"/>
    <property type="match status" value="1"/>
</dbReference>
<dbReference type="Pfam" id="PF00001">
    <property type="entry name" value="7tm_1"/>
    <property type="match status" value="1"/>
</dbReference>
<protein>
    <recommendedName>
        <fullName evidence="13">G-protein coupled receptors family 1 profile domain-containing protein</fullName>
    </recommendedName>
</protein>
<dbReference type="GO" id="GO:0009897">
    <property type="term" value="C:external side of plasma membrane"/>
    <property type="evidence" value="ECO:0007669"/>
    <property type="project" value="TreeGrafter"/>
</dbReference>
<reference evidence="15" key="1">
    <citation type="submission" date="2018-12" db="EMBL/GenBank/DDBJ databases">
        <authorList>
            <person name="Yazar S."/>
        </authorList>
    </citation>
    <scope>NUCLEOTIDE SEQUENCE [LARGE SCALE GENOMIC DNA]</scope>
</reference>
<evidence type="ECO:0000256" key="11">
    <source>
        <dbReference type="SAM" id="MobiDB-lite"/>
    </source>
</evidence>
<dbReference type="PANTHER" id="PTHR10489">
    <property type="entry name" value="CELL ADHESION MOLECULE"/>
    <property type="match status" value="1"/>
</dbReference>
<dbReference type="Ensembl" id="ENSVURT00010032572.1">
    <property type="protein sequence ID" value="ENSVURP00010028588.1"/>
    <property type="gene ID" value="ENSVURG00010021885.1"/>
</dbReference>
<keyword evidence="9" id="KW-0325">Glycoprotein</keyword>
<dbReference type="InterPro" id="IPR000276">
    <property type="entry name" value="GPCR_Rhodpsn"/>
</dbReference>
<keyword evidence="5" id="KW-0297">G-protein coupled receptor</keyword>
<dbReference type="PANTHER" id="PTHR10489:SF655">
    <property type="entry name" value="C-C CHEMOKINE RECEPTOR-LIKE 2"/>
    <property type="match status" value="1"/>
</dbReference>
<dbReference type="GeneTree" id="ENSGT01020000230359"/>
<keyword evidence="2" id="KW-1003">Cell membrane</keyword>
<feature type="transmembrane region" description="Helical" evidence="12">
    <location>
        <begin position="74"/>
        <end position="93"/>
    </location>
</feature>
<name>A0A4X2LWV7_VOMUR</name>
<proteinExistence type="predicted"/>
<feature type="transmembrane region" description="Helical" evidence="12">
    <location>
        <begin position="151"/>
        <end position="171"/>
    </location>
</feature>
<keyword evidence="6 12" id="KW-0472">Membrane</keyword>
<feature type="transmembrane region" description="Helical" evidence="12">
    <location>
        <begin position="42"/>
        <end position="62"/>
    </location>
</feature>
<evidence type="ECO:0000256" key="1">
    <source>
        <dbReference type="ARBA" id="ARBA00004651"/>
    </source>
</evidence>
<dbReference type="GO" id="GO:0006955">
    <property type="term" value="P:immune response"/>
    <property type="evidence" value="ECO:0007669"/>
    <property type="project" value="TreeGrafter"/>
</dbReference>
<dbReference type="Proteomes" id="UP000314987">
    <property type="component" value="Unassembled WGS sequence"/>
</dbReference>
<dbReference type="InterPro" id="IPR017452">
    <property type="entry name" value="GPCR_Rhodpsn_7TM"/>
</dbReference>
<evidence type="ECO:0000256" key="7">
    <source>
        <dbReference type="ARBA" id="ARBA00023157"/>
    </source>
</evidence>
<dbReference type="GO" id="GO:0007204">
    <property type="term" value="P:positive regulation of cytosolic calcium ion concentration"/>
    <property type="evidence" value="ECO:0007669"/>
    <property type="project" value="TreeGrafter"/>
</dbReference>
<evidence type="ECO:0000256" key="4">
    <source>
        <dbReference type="ARBA" id="ARBA00022989"/>
    </source>
</evidence>
<keyword evidence="15" id="KW-1185">Reference proteome</keyword>
<dbReference type="PRINTS" id="PR00237">
    <property type="entry name" value="GPCRRHODOPSN"/>
</dbReference>
<evidence type="ECO:0000256" key="9">
    <source>
        <dbReference type="ARBA" id="ARBA00023180"/>
    </source>
</evidence>
<dbReference type="AlphaFoldDB" id="A0A4X2LWV7"/>
<reference evidence="14" key="2">
    <citation type="submission" date="2025-08" db="UniProtKB">
        <authorList>
            <consortium name="Ensembl"/>
        </authorList>
    </citation>
    <scope>IDENTIFICATION</scope>
</reference>
<evidence type="ECO:0000313" key="14">
    <source>
        <dbReference type="Ensembl" id="ENSVURP00010028588.1"/>
    </source>
</evidence>
<dbReference type="InterPro" id="IPR050119">
    <property type="entry name" value="CCR1-9-like"/>
</dbReference>
<feature type="transmembrane region" description="Helical" evidence="12">
    <location>
        <begin position="237"/>
        <end position="256"/>
    </location>
</feature>
<gene>
    <name evidence="14" type="primary">LOC114050362</name>
</gene>
<comment type="subcellular location">
    <subcellularLocation>
        <location evidence="1">Cell membrane</location>
        <topology evidence="1">Multi-pass membrane protein</topology>
    </subcellularLocation>
</comment>
<dbReference type="InterPro" id="IPR000355">
    <property type="entry name" value="Chemokine_rcpt"/>
</dbReference>
<dbReference type="GO" id="GO:0005737">
    <property type="term" value="C:cytoplasm"/>
    <property type="evidence" value="ECO:0007669"/>
    <property type="project" value="TreeGrafter"/>
</dbReference>
<dbReference type="GO" id="GO:0019722">
    <property type="term" value="P:calcium-mediated signaling"/>
    <property type="evidence" value="ECO:0007669"/>
    <property type="project" value="TreeGrafter"/>
</dbReference>
<keyword evidence="3 12" id="KW-0812">Transmembrane</keyword>
<dbReference type="STRING" id="29139.ENSVURP00010028588"/>
<dbReference type="OMA" id="FYKPQME"/>
<feature type="region of interest" description="Disordered" evidence="11">
    <location>
        <begin position="325"/>
        <end position="348"/>
    </location>
</feature>
<dbReference type="Gene3D" id="1.20.1070.10">
    <property type="entry name" value="Rhodopsin 7-helix transmembrane proteins"/>
    <property type="match status" value="1"/>
</dbReference>
<dbReference type="SUPFAM" id="SSF81321">
    <property type="entry name" value="Family A G protein-coupled receptor-like"/>
    <property type="match status" value="1"/>
</dbReference>
<dbReference type="GO" id="GO:0016493">
    <property type="term" value="F:C-C chemokine receptor activity"/>
    <property type="evidence" value="ECO:0007669"/>
    <property type="project" value="TreeGrafter"/>
</dbReference>
<dbReference type="RefSeq" id="XP_027727769.1">
    <property type="nucleotide sequence ID" value="XM_027871968.1"/>
</dbReference>
<evidence type="ECO:0000256" key="8">
    <source>
        <dbReference type="ARBA" id="ARBA00023170"/>
    </source>
</evidence>